<comment type="caution">
    <text evidence="2">The sequence shown here is derived from an EMBL/GenBank/DDBJ whole genome shotgun (WGS) entry which is preliminary data.</text>
</comment>
<dbReference type="InterPro" id="IPR011990">
    <property type="entry name" value="TPR-like_helical_dom_sf"/>
</dbReference>
<dbReference type="SUPFAM" id="SSF48452">
    <property type="entry name" value="TPR-like"/>
    <property type="match status" value="1"/>
</dbReference>
<name>A0ABR2IGJ8_9PEZI</name>
<organism evidence="2 3">
    <name type="scientific">Apiospora arundinis</name>
    <dbReference type="NCBI Taxonomy" id="335852"/>
    <lineage>
        <taxon>Eukaryota</taxon>
        <taxon>Fungi</taxon>
        <taxon>Dikarya</taxon>
        <taxon>Ascomycota</taxon>
        <taxon>Pezizomycotina</taxon>
        <taxon>Sordariomycetes</taxon>
        <taxon>Xylariomycetidae</taxon>
        <taxon>Amphisphaeriales</taxon>
        <taxon>Apiosporaceae</taxon>
        <taxon>Apiospora</taxon>
    </lineage>
</organism>
<proteinExistence type="predicted"/>
<dbReference type="InterPro" id="IPR036047">
    <property type="entry name" value="F-box-like_dom_sf"/>
</dbReference>
<dbReference type="InterPro" id="IPR001810">
    <property type="entry name" value="F-box_dom"/>
</dbReference>
<protein>
    <submittedName>
        <fullName evidence="2">F-box domain-containing protein</fullName>
    </submittedName>
</protein>
<gene>
    <name evidence="2" type="ORF">PGQ11_008941</name>
</gene>
<reference evidence="2 3" key="1">
    <citation type="journal article" date="2024" name="IMA Fungus">
        <title>Apiospora arundinis, a panoply of carbohydrate-active enzymes and secondary metabolites.</title>
        <authorList>
            <person name="Sorensen T."/>
            <person name="Petersen C."/>
            <person name="Muurmann A.T."/>
            <person name="Christiansen J.V."/>
            <person name="Brundto M.L."/>
            <person name="Overgaard C.K."/>
            <person name="Boysen A.T."/>
            <person name="Wollenberg R.D."/>
            <person name="Larsen T.O."/>
            <person name="Sorensen J.L."/>
            <person name="Nielsen K.L."/>
            <person name="Sondergaard T.E."/>
        </authorList>
    </citation>
    <scope>NUCLEOTIDE SEQUENCE [LARGE SCALE GENOMIC DNA]</scope>
    <source>
        <strain evidence="2 3">AAU 773</strain>
    </source>
</reference>
<dbReference type="EMBL" id="JAPCWZ010000005">
    <property type="protein sequence ID" value="KAK8862706.1"/>
    <property type="molecule type" value="Genomic_DNA"/>
</dbReference>
<feature type="domain" description="F-box" evidence="1">
    <location>
        <begin position="183"/>
        <end position="232"/>
    </location>
</feature>
<dbReference type="Proteomes" id="UP001390339">
    <property type="component" value="Unassembled WGS sequence"/>
</dbReference>
<dbReference type="SMART" id="SM00256">
    <property type="entry name" value="FBOX"/>
    <property type="match status" value="1"/>
</dbReference>
<dbReference type="Gene3D" id="1.25.40.10">
    <property type="entry name" value="Tetratricopeptide repeat domain"/>
    <property type="match status" value="1"/>
</dbReference>
<dbReference type="Gene3D" id="3.80.10.10">
    <property type="entry name" value="Ribonuclease Inhibitor"/>
    <property type="match status" value="1"/>
</dbReference>
<dbReference type="SUPFAM" id="SSF81383">
    <property type="entry name" value="F-box domain"/>
    <property type="match status" value="1"/>
</dbReference>
<evidence type="ECO:0000313" key="2">
    <source>
        <dbReference type="EMBL" id="KAK8862706.1"/>
    </source>
</evidence>
<sequence>MQRATSSASSQASALERGKSAYHAGNLAGAVPILKEVVKGCCPNSTVTDGPCTCRDLLKALEQNNLRALLTTRCKCKAKLDKRCRDRVHMDALNVLTLIAMKMSKGRSATAISFATEMIWRNPRDTNGYLRLGQILRRDQKPTIAFQAYTQGAALVADKYPDDPRLEKMREQAGIVEKVMHKVDPILTLPLELINMIFTQLTTTEICRCLQVSKAWKTKLESADARNVWLNQSYTLRGTKHGLSNKVFHRYIQSYTCGRLKSFSIKDNSGFLARNFALFSRCCSELQHLTLKGPINLADCLATASVPYRLETLHIGNEVKYSAKSMDKFLTYCSKTLRELSLLSLPDSEGRVWAPSWPELPVAETLRLASDMGTIIHLPTIAGSTPNIRELWLDQIAFRAQASDVPESGFWPKVKQLYCRRVFRNFIGNLSPGPPLLGISEHANELFIDKCDLKVFFGDKEIYEGSYDSRLANLQSLSITECMNAGREDKIQRLITPSLESENLVSLQLDPYPLLDQSYAWFRNQCVKHLKVGGLNLLHGQIDLDATLTAIVTQCGALESLDVGKEAVQVGTLVAFIKKKQDEKRGGGRVRALYHTNPELPTYDLQAWVREKELGEIHKRSYPGSSGELWRRLMST</sequence>
<evidence type="ECO:0000259" key="1">
    <source>
        <dbReference type="PROSITE" id="PS50181"/>
    </source>
</evidence>
<dbReference type="PROSITE" id="PS50181">
    <property type="entry name" value="FBOX"/>
    <property type="match status" value="1"/>
</dbReference>
<dbReference type="SUPFAM" id="SSF52058">
    <property type="entry name" value="L domain-like"/>
    <property type="match status" value="1"/>
</dbReference>
<dbReference type="Pfam" id="PF00646">
    <property type="entry name" value="F-box"/>
    <property type="match status" value="1"/>
</dbReference>
<dbReference type="InterPro" id="IPR032675">
    <property type="entry name" value="LRR_dom_sf"/>
</dbReference>
<evidence type="ECO:0000313" key="3">
    <source>
        <dbReference type="Proteomes" id="UP001390339"/>
    </source>
</evidence>
<keyword evidence="3" id="KW-1185">Reference proteome</keyword>
<accession>A0ABR2IGJ8</accession>